<dbReference type="InterPro" id="IPR036691">
    <property type="entry name" value="Endo/exonu/phosph_ase_sf"/>
</dbReference>
<sequence length="321" mass="35504">DAEKDGMDKPLMIMPNTSELQQADLPLGVTRAKSKKMRMAMNVKVGRKSNKTNLQKEGQKLSSIGTETKASTELMNVKADRIWPHTQMSSLSSQGASGGVTCIWDPKEITMITSCGSKGVLLLLAYSREDSKQLLFINVNASTSTKEKLLQWQSIEFMIHSFSEVSLVIGGDINTILSIEEKKGGSILLDASSNNIARFLQTLHLVDVKSGRWKRPKEVWEDRVCVFCTSSAVESEKHFMLECSTYSDIRAQFASTVAAASLQDIFSENTVGKTGELIIKLTNRRSECQKDLQPNLLSHRLFLLASCTLKILLLSSLLGHS</sequence>
<dbReference type="SUPFAM" id="SSF56219">
    <property type="entry name" value="DNase I-like"/>
    <property type="match status" value="1"/>
</dbReference>
<gene>
    <name evidence="1" type="ORF">KI387_031789</name>
</gene>
<evidence type="ECO:0000313" key="1">
    <source>
        <dbReference type="EMBL" id="KAH9287672.1"/>
    </source>
</evidence>
<accession>A0AA38BQI2</accession>
<dbReference type="Proteomes" id="UP000824469">
    <property type="component" value="Unassembled WGS sequence"/>
</dbReference>
<dbReference type="EMBL" id="JAHRHJ020003813">
    <property type="protein sequence ID" value="KAH9287672.1"/>
    <property type="molecule type" value="Genomic_DNA"/>
</dbReference>
<organism evidence="1 2">
    <name type="scientific">Taxus chinensis</name>
    <name type="common">Chinese yew</name>
    <name type="synonym">Taxus wallichiana var. chinensis</name>
    <dbReference type="NCBI Taxonomy" id="29808"/>
    <lineage>
        <taxon>Eukaryota</taxon>
        <taxon>Viridiplantae</taxon>
        <taxon>Streptophyta</taxon>
        <taxon>Embryophyta</taxon>
        <taxon>Tracheophyta</taxon>
        <taxon>Spermatophyta</taxon>
        <taxon>Pinopsida</taxon>
        <taxon>Pinidae</taxon>
        <taxon>Conifers II</taxon>
        <taxon>Cupressales</taxon>
        <taxon>Taxaceae</taxon>
        <taxon>Taxus</taxon>
    </lineage>
</organism>
<proteinExistence type="predicted"/>
<comment type="caution">
    <text evidence="1">The sequence shown here is derived from an EMBL/GenBank/DDBJ whole genome shotgun (WGS) entry which is preliminary data.</text>
</comment>
<keyword evidence="2" id="KW-1185">Reference proteome</keyword>
<dbReference type="AlphaFoldDB" id="A0AA38BQI2"/>
<name>A0AA38BQI2_TAXCH</name>
<reference evidence="1 2" key="1">
    <citation type="journal article" date="2021" name="Nat. Plants">
        <title>The Taxus genome provides insights into paclitaxel biosynthesis.</title>
        <authorList>
            <person name="Xiong X."/>
            <person name="Gou J."/>
            <person name="Liao Q."/>
            <person name="Li Y."/>
            <person name="Zhou Q."/>
            <person name="Bi G."/>
            <person name="Li C."/>
            <person name="Du R."/>
            <person name="Wang X."/>
            <person name="Sun T."/>
            <person name="Guo L."/>
            <person name="Liang H."/>
            <person name="Lu P."/>
            <person name="Wu Y."/>
            <person name="Zhang Z."/>
            <person name="Ro D.K."/>
            <person name="Shang Y."/>
            <person name="Huang S."/>
            <person name="Yan J."/>
        </authorList>
    </citation>
    <scope>NUCLEOTIDE SEQUENCE [LARGE SCALE GENOMIC DNA]</scope>
    <source>
        <strain evidence="1">Ta-2019</strain>
    </source>
</reference>
<dbReference type="Gene3D" id="3.60.10.10">
    <property type="entry name" value="Endonuclease/exonuclease/phosphatase"/>
    <property type="match status" value="1"/>
</dbReference>
<feature type="non-terminal residue" evidence="1">
    <location>
        <position position="321"/>
    </location>
</feature>
<protein>
    <recommendedName>
        <fullName evidence="3">Endonuclease/exonuclease/phosphatase domain-containing protein</fullName>
    </recommendedName>
</protein>
<evidence type="ECO:0008006" key="3">
    <source>
        <dbReference type="Google" id="ProtNLM"/>
    </source>
</evidence>
<evidence type="ECO:0000313" key="2">
    <source>
        <dbReference type="Proteomes" id="UP000824469"/>
    </source>
</evidence>